<evidence type="ECO:0000256" key="1">
    <source>
        <dbReference type="PROSITE-ProRule" id="PRU10141"/>
    </source>
</evidence>
<keyword evidence="4" id="KW-1185">Reference proteome</keyword>
<keyword evidence="1" id="KW-0067">ATP-binding</keyword>
<dbReference type="InterPro" id="IPR017441">
    <property type="entry name" value="Protein_kinase_ATP_BS"/>
</dbReference>
<dbReference type="InterPro" id="IPR011009">
    <property type="entry name" value="Kinase-like_dom_sf"/>
</dbReference>
<dbReference type="GO" id="GO:0005524">
    <property type="term" value="F:ATP binding"/>
    <property type="evidence" value="ECO:0007669"/>
    <property type="project" value="UniProtKB-UniRule"/>
</dbReference>
<name>A0A067M022_BOTB1</name>
<protein>
    <recommendedName>
        <fullName evidence="5">Protein kinase domain-containing protein</fullName>
    </recommendedName>
</protein>
<dbReference type="OrthoDB" id="427969at2759"/>
<evidence type="ECO:0000313" key="4">
    <source>
        <dbReference type="Proteomes" id="UP000027195"/>
    </source>
</evidence>
<sequence length="534" mass="58991">MVVVSAKGLFWLQPPPSTMNITIRQLCLSAHVPEDGAYEYFPSITTPPPYSPPVPPPQIEQIAHIAHDPHMIRSLHHRLQNVLRTHPVASEIADPEEVADIRYILRRTRTITRCGKPTTTDLSAAILNACNSLLELLGVSWPKVRREEWIPERSIKPDVAWIGPVVVFWENRSWVVGDRHMSEIHQLAAADGGRGSEFASKFKHFPLTGKDAIIAKLTVAMLHSGARFGVLFNSKNFQFFRIAFVRDCSNQPRPYVTVSDTMPLTTQNPSPIQILLSMMLRVDEDDMPPSPEHLQPPPPSPILLGRTFNEGGAGLNNLASAGNIGSASSLQFNFLLPDGNRYPSYTMLRTEPLPPGSRSPLPNPSLLGGVSGEDNRPGIVLHQPLGGGSTSTTLIGKIGHGVEIVAKFAHYETRAEVLKEGWFYENPLKSLCGTVLPSYFGVFEGEGRTALLTAYAGTPIKSFDLSESARQHIFNHITSLHRLGISHNDLELRNILAGPNERYTIIDLGCATIHTCSERCYEMTEMRKLLGIPH</sequence>
<dbReference type="Gene3D" id="1.10.510.10">
    <property type="entry name" value="Transferase(Phosphotransferase) domain 1"/>
    <property type="match status" value="1"/>
</dbReference>
<dbReference type="PANTHER" id="PTHR37171">
    <property type="entry name" value="SERINE/THREONINE-PROTEIN KINASE YRZF-RELATED"/>
    <property type="match status" value="1"/>
</dbReference>
<dbReference type="AlphaFoldDB" id="A0A067M022"/>
<evidence type="ECO:0000256" key="2">
    <source>
        <dbReference type="SAM" id="MobiDB-lite"/>
    </source>
</evidence>
<dbReference type="InParanoid" id="A0A067M022"/>
<evidence type="ECO:0008006" key="5">
    <source>
        <dbReference type="Google" id="ProtNLM"/>
    </source>
</evidence>
<feature type="binding site" evidence="1">
    <location>
        <position position="407"/>
    </location>
    <ligand>
        <name>ATP</name>
        <dbReference type="ChEBI" id="CHEBI:30616"/>
    </ligand>
</feature>
<dbReference type="EMBL" id="KL198082">
    <property type="protein sequence ID" value="KDQ09083.1"/>
    <property type="molecule type" value="Genomic_DNA"/>
</dbReference>
<dbReference type="InterPro" id="IPR052396">
    <property type="entry name" value="Meiotic_Drive_Suppr_Kinase"/>
</dbReference>
<accession>A0A067M022</accession>
<evidence type="ECO:0000313" key="3">
    <source>
        <dbReference type="EMBL" id="KDQ09083.1"/>
    </source>
</evidence>
<feature type="compositionally biased region" description="Pro residues" evidence="2">
    <location>
        <begin position="352"/>
        <end position="363"/>
    </location>
</feature>
<organism evidence="3 4">
    <name type="scientific">Botryobasidium botryosum (strain FD-172 SS1)</name>
    <dbReference type="NCBI Taxonomy" id="930990"/>
    <lineage>
        <taxon>Eukaryota</taxon>
        <taxon>Fungi</taxon>
        <taxon>Dikarya</taxon>
        <taxon>Basidiomycota</taxon>
        <taxon>Agaricomycotina</taxon>
        <taxon>Agaricomycetes</taxon>
        <taxon>Cantharellales</taxon>
        <taxon>Botryobasidiaceae</taxon>
        <taxon>Botryobasidium</taxon>
    </lineage>
</organism>
<gene>
    <name evidence="3" type="ORF">BOTBODRAFT_535288</name>
</gene>
<keyword evidence="1" id="KW-0547">Nucleotide-binding</keyword>
<dbReference type="PROSITE" id="PS00107">
    <property type="entry name" value="PROTEIN_KINASE_ATP"/>
    <property type="match status" value="1"/>
</dbReference>
<dbReference type="SUPFAM" id="SSF56112">
    <property type="entry name" value="Protein kinase-like (PK-like)"/>
    <property type="match status" value="1"/>
</dbReference>
<dbReference type="STRING" id="930990.A0A067M022"/>
<dbReference type="PANTHER" id="PTHR37171:SF1">
    <property type="entry name" value="SERINE_THREONINE-PROTEIN KINASE YRZF-RELATED"/>
    <property type="match status" value="1"/>
</dbReference>
<proteinExistence type="predicted"/>
<reference evidence="4" key="1">
    <citation type="journal article" date="2014" name="Proc. Natl. Acad. Sci. U.S.A.">
        <title>Extensive sampling of basidiomycete genomes demonstrates inadequacy of the white-rot/brown-rot paradigm for wood decay fungi.</title>
        <authorList>
            <person name="Riley R."/>
            <person name="Salamov A.A."/>
            <person name="Brown D.W."/>
            <person name="Nagy L.G."/>
            <person name="Floudas D."/>
            <person name="Held B.W."/>
            <person name="Levasseur A."/>
            <person name="Lombard V."/>
            <person name="Morin E."/>
            <person name="Otillar R."/>
            <person name="Lindquist E.A."/>
            <person name="Sun H."/>
            <person name="LaButti K.M."/>
            <person name="Schmutz J."/>
            <person name="Jabbour D."/>
            <person name="Luo H."/>
            <person name="Baker S.E."/>
            <person name="Pisabarro A.G."/>
            <person name="Walton J.D."/>
            <person name="Blanchette R.A."/>
            <person name="Henrissat B."/>
            <person name="Martin F."/>
            <person name="Cullen D."/>
            <person name="Hibbett D.S."/>
            <person name="Grigoriev I.V."/>
        </authorList>
    </citation>
    <scope>NUCLEOTIDE SEQUENCE [LARGE SCALE GENOMIC DNA]</scope>
    <source>
        <strain evidence="4">FD-172 SS1</strain>
    </source>
</reference>
<dbReference type="HOGENOM" id="CLU_509944_0_0_1"/>
<feature type="region of interest" description="Disordered" evidence="2">
    <location>
        <begin position="346"/>
        <end position="373"/>
    </location>
</feature>
<dbReference type="Proteomes" id="UP000027195">
    <property type="component" value="Unassembled WGS sequence"/>
</dbReference>